<evidence type="ECO:0000313" key="3">
    <source>
        <dbReference type="Proteomes" id="UP000717995"/>
    </source>
</evidence>
<feature type="region of interest" description="Disordered" evidence="1">
    <location>
        <begin position="33"/>
        <end position="68"/>
    </location>
</feature>
<dbReference type="Proteomes" id="UP000717995">
    <property type="component" value="Unassembled WGS sequence"/>
</dbReference>
<evidence type="ECO:0000313" key="2">
    <source>
        <dbReference type="EMBL" id="MBM7062321.1"/>
    </source>
</evidence>
<accession>A0ABS2IGX0</accession>
<keyword evidence="3" id="KW-1185">Reference proteome</keyword>
<evidence type="ECO:0000256" key="1">
    <source>
        <dbReference type="SAM" id="MobiDB-lite"/>
    </source>
</evidence>
<proteinExistence type="predicted"/>
<evidence type="ECO:0008006" key="4">
    <source>
        <dbReference type="Google" id="ProtNLM"/>
    </source>
</evidence>
<organism evidence="2 3">
    <name type="scientific">Zestomonas insulae</name>
    <dbReference type="NCBI Taxonomy" id="2809017"/>
    <lineage>
        <taxon>Bacteria</taxon>
        <taxon>Pseudomonadati</taxon>
        <taxon>Pseudomonadota</taxon>
        <taxon>Gammaproteobacteria</taxon>
        <taxon>Pseudomonadales</taxon>
        <taxon>Pseudomonadaceae</taxon>
        <taxon>Zestomonas</taxon>
    </lineage>
</organism>
<comment type="caution">
    <text evidence="2">The sequence shown here is derived from an EMBL/GenBank/DDBJ whole genome shotgun (WGS) entry which is preliminary data.</text>
</comment>
<protein>
    <recommendedName>
        <fullName evidence="4">Secreted protein</fullName>
    </recommendedName>
</protein>
<dbReference type="RefSeq" id="WP_205349514.1">
    <property type="nucleotide sequence ID" value="NZ_JAFEUP010000005.1"/>
</dbReference>
<dbReference type="EMBL" id="JAFEUP010000005">
    <property type="protein sequence ID" value="MBM7062321.1"/>
    <property type="molecule type" value="Genomic_DNA"/>
</dbReference>
<name>A0ABS2IGX0_9GAMM</name>
<sequence length="68" mass="7142">MTIQQQYRTYLLCVLLGLAGCAGGGKPSSTCEVFSPAEIPLPTTQDDQRVETQSSGDPTGSAAEQHCP</sequence>
<gene>
    <name evidence="2" type="ORF">JQX08_16540</name>
</gene>
<reference evidence="2 3" key="1">
    <citation type="submission" date="2021-02" db="EMBL/GenBank/DDBJ databases">
        <authorList>
            <person name="Lee D.-H."/>
        </authorList>
    </citation>
    <scope>NUCLEOTIDE SEQUENCE [LARGE SCALE GENOMIC DNA]</scope>
    <source>
        <strain evidence="2 3">UL073</strain>
    </source>
</reference>